<keyword evidence="4" id="KW-0175">Coiled coil</keyword>
<dbReference type="InterPro" id="IPR007657">
    <property type="entry name" value="Glycosyltransferase_61"/>
</dbReference>
<keyword evidence="8" id="KW-1185">Reference proteome</keyword>
<evidence type="ECO:0000256" key="5">
    <source>
        <dbReference type="SAM" id="MobiDB-lite"/>
    </source>
</evidence>
<evidence type="ECO:0000256" key="2">
    <source>
        <dbReference type="ARBA" id="ARBA00022679"/>
    </source>
</evidence>
<dbReference type="Pfam" id="PF04577">
    <property type="entry name" value="Glyco_transf_61"/>
    <property type="match status" value="1"/>
</dbReference>
<dbReference type="GO" id="GO:0005794">
    <property type="term" value="C:Golgi apparatus"/>
    <property type="evidence" value="ECO:0007669"/>
    <property type="project" value="UniProtKB-ARBA"/>
</dbReference>
<feature type="region of interest" description="Disordered" evidence="5">
    <location>
        <begin position="174"/>
        <end position="198"/>
    </location>
</feature>
<proteinExistence type="predicted"/>
<evidence type="ECO:0000313" key="7">
    <source>
        <dbReference type="EMBL" id="GBG80497.1"/>
    </source>
</evidence>
<sequence length="748" mass="84239">MWTYNPAMVMVTKSNDVMGSVVKQSRWLLLALAIICLLFSSMHMTLATSVENGDGDGNEDVASLRSASAAYNMGWSANLIDGKGEEDHHRFETTENEAPAVSTINQEGERTGDVGEETPLRKLMQATKTMGASNKKPVSWSTIPAFGQRKLVKNYGGLQDYLEEENEQGIVRREEIEDASREGGGGGRGAEEDGNGKPAGLLKVEVGYMQLFGEERTWQNVRNVYWKDMSGKALEQLVSVCASCSDLTLFRRAVQDDVFCSSQKQPNISPRCGTKMTSQKECEKLRQDLLADLNRTGGGGWFSHPVIHQLPVRPAPYVAKFRNAYVSRNGLIYNDDMVFNPRGNCPRGFDSVIRPNLARTRHHFKKVYVADHVFPGIHHELAETAAQLMGYYRELMEDESIVIHTTGVPTPPPGVKYEEGGWWPRKSAIDLIDYLGFNGSRVVAGDVYAEEVIITQMYCWYMDGTFYYYGTRLRRLMRAVAASTLSKGRPAVEEKKNILRILNTPSFKQETSPLPMVLEERVRMAMAPWQLMAMDTVKGVDKGAEVVQDFSPLPGQGTILVIKRTGRRRIENHDELVAALRKAVEEAARAAAAVEEEEEAPDVERRGEFSAASSHNRRRVVEVYDDSLVRDTGEIWRLFMRADIVIAPHGAGLTNVLASRKGTAVYEFMVPYGLTWDLTRLCWCYRDMSSMLGLYYYSDFPSKLSDERVVYDDEKRSWVRRLLSMTIDVPKTIENVKLIFEERGWELG</sequence>
<dbReference type="GO" id="GO:0016763">
    <property type="term" value="F:pentosyltransferase activity"/>
    <property type="evidence" value="ECO:0007669"/>
    <property type="project" value="UniProtKB-ARBA"/>
</dbReference>
<dbReference type="Gramene" id="GBG80497">
    <property type="protein sequence ID" value="GBG80497"/>
    <property type="gene ID" value="CBR_g30959"/>
</dbReference>
<evidence type="ECO:0000256" key="4">
    <source>
        <dbReference type="SAM" id="Coils"/>
    </source>
</evidence>
<name>A0A388LDZ8_CHABU</name>
<evidence type="ECO:0000256" key="1">
    <source>
        <dbReference type="ARBA" id="ARBA00022676"/>
    </source>
</evidence>
<evidence type="ECO:0000256" key="3">
    <source>
        <dbReference type="ARBA" id="ARBA00023180"/>
    </source>
</evidence>
<gene>
    <name evidence="7" type="ORF">CBR_g30959</name>
</gene>
<accession>A0A388LDZ8</accession>
<dbReference type="PANTHER" id="PTHR20961">
    <property type="entry name" value="GLYCOSYLTRANSFERASE"/>
    <property type="match status" value="1"/>
</dbReference>
<keyword evidence="2" id="KW-0808">Transferase</keyword>
<reference evidence="7 8" key="1">
    <citation type="journal article" date="2018" name="Cell">
        <title>The Chara Genome: Secondary Complexity and Implications for Plant Terrestrialization.</title>
        <authorList>
            <person name="Nishiyama T."/>
            <person name="Sakayama H."/>
            <person name="Vries J.D."/>
            <person name="Buschmann H."/>
            <person name="Saint-Marcoux D."/>
            <person name="Ullrich K.K."/>
            <person name="Haas F.B."/>
            <person name="Vanderstraeten L."/>
            <person name="Becker D."/>
            <person name="Lang D."/>
            <person name="Vosolsobe S."/>
            <person name="Rombauts S."/>
            <person name="Wilhelmsson P.K.I."/>
            <person name="Janitza P."/>
            <person name="Kern R."/>
            <person name="Heyl A."/>
            <person name="Rumpler F."/>
            <person name="Villalobos L.I.A.C."/>
            <person name="Clay J.M."/>
            <person name="Skokan R."/>
            <person name="Toyoda A."/>
            <person name="Suzuki Y."/>
            <person name="Kagoshima H."/>
            <person name="Schijlen E."/>
            <person name="Tajeshwar N."/>
            <person name="Catarino B."/>
            <person name="Hetherington A.J."/>
            <person name="Saltykova A."/>
            <person name="Bonnot C."/>
            <person name="Breuninger H."/>
            <person name="Symeonidi A."/>
            <person name="Radhakrishnan G.V."/>
            <person name="Van Nieuwerburgh F."/>
            <person name="Deforce D."/>
            <person name="Chang C."/>
            <person name="Karol K.G."/>
            <person name="Hedrich R."/>
            <person name="Ulvskov P."/>
            <person name="Glockner G."/>
            <person name="Delwiche C.F."/>
            <person name="Petrasek J."/>
            <person name="Van de Peer Y."/>
            <person name="Friml J."/>
            <person name="Beilby M."/>
            <person name="Dolan L."/>
            <person name="Kohara Y."/>
            <person name="Sugano S."/>
            <person name="Fujiyama A."/>
            <person name="Delaux P.-M."/>
            <person name="Quint M."/>
            <person name="TheiBen G."/>
            <person name="Hagemann M."/>
            <person name="Harholt J."/>
            <person name="Dunand C."/>
            <person name="Zachgo S."/>
            <person name="Langdale J."/>
            <person name="Maumus F."/>
            <person name="Straeten D.V.D."/>
            <person name="Gould S.B."/>
            <person name="Rensing S.A."/>
        </authorList>
    </citation>
    <scope>NUCLEOTIDE SEQUENCE [LARGE SCALE GENOMIC DNA]</scope>
    <source>
        <strain evidence="7 8">S276</strain>
    </source>
</reference>
<organism evidence="7 8">
    <name type="scientific">Chara braunii</name>
    <name type="common">Braun's stonewort</name>
    <dbReference type="NCBI Taxonomy" id="69332"/>
    <lineage>
        <taxon>Eukaryota</taxon>
        <taxon>Viridiplantae</taxon>
        <taxon>Streptophyta</taxon>
        <taxon>Charophyceae</taxon>
        <taxon>Charales</taxon>
        <taxon>Characeae</taxon>
        <taxon>Chara</taxon>
    </lineage>
</organism>
<keyword evidence="1" id="KW-0328">Glycosyltransferase</keyword>
<feature type="domain" description="Glycosyltransferase 61 catalytic" evidence="6">
    <location>
        <begin position="468"/>
        <end position="665"/>
    </location>
</feature>
<evidence type="ECO:0000259" key="6">
    <source>
        <dbReference type="Pfam" id="PF04577"/>
    </source>
</evidence>
<dbReference type="AlphaFoldDB" id="A0A388LDZ8"/>
<feature type="coiled-coil region" evidence="4">
    <location>
        <begin position="570"/>
        <end position="600"/>
    </location>
</feature>
<evidence type="ECO:0000313" key="8">
    <source>
        <dbReference type="Proteomes" id="UP000265515"/>
    </source>
</evidence>
<dbReference type="PANTHER" id="PTHR20961:SF124">
    <property type="entry name" value="GLYCOSYLTRANSFERASE"/>
    <property type="match status" value="1"/>
</dbReference>
<keyword evidence="3" id="KW-0325">Glycoprotein</keyword>
<comment type="caution">
    <text evidence="7">The sequence shown here is derived from an EMBL/GenBank/DDBJ whole genome shotgun (WGS) entry which is preliminary data.</text>
</comment>
<dbReference type="Proteomes" id="UP000265515">
    <property type="component" value="Unassembled WGS sequence"/>
</dbReference>
<protein>
    <recommendedName>
        <fullName evidence="6">Glycosyltransferase 61 catalytic domain-containing protein</fullName>
    </recommendedName>
</protein>
<dbReference type="OrthoDB" id="529273at2759"/>
<dbReference type="InterPro" id="IPR049625">
    <property type="entry name" value="Glyco_transf_61_cat"/>
</dbReference>
<dbReference type="EMBL" id="BFEA01000348">
    <property type="protein sequence ID" value="GBG80497.1"/>
    <property type="molecule type" value="Genomic_DNA"/>
</dbReference>